<dbReference type="InterPro" id="IPR043169">
    <property type="entry name" value="PMM_cap"/>
</dbReference>
<feature type="binding site" evidence="11">
    <location>
        <position position="165"/>
    </location>
    <ligand>
        <name>alpha-D-mannose 1-phosphate</name>
        <dbReference type="ChEBI" id="CHEBI:58409"/>
    </ligand>
</feature>
<dbReference type="EC" id="5.4.2.8" evidence="5"/>
<evidence type="ECO:0000256" key="3">
    <source>
        <dbReference type="ARBA" id="ARBA00009736"/>
    </source>
</evidence>
<dbReference type="GO" id="GO:0016791">
    <property type="term" value="F:phosphatase activity"/>
    <property type="evidence" value="ECO:0007669"/>
    <property type="project" value="UniProtKB-ARBA"/>
</dbReference>
<dbReference type="EMBL" id="BMDH01000001">
    <property type="protein sequence ID" value="GGI13648.1"/>
    <property type="molecule type" value="Genomic_DNA"/>
</dbReference>
<evidence type="ECO:0000256" key="2">
    <source>
        <dbReference type="ARBA" id="ARBA00004699"/>
    </source>
</evidence>
<dbReference type="AlphaFoldDB" id="A0A8J3AG22"/>
<comment type="subunit">
    <text evidence="4">Homodimer.</text>
</comment>
<evidence type="ECO:0000313" key="14">
    <source>
        <dbReference type="Proteomes" id="UP000619536"/>
    </source>
</evidence>
<feature type="binding site" evidence="12">
    <location>
        <position position="231"/>
    </location>
    <ligand>
        <name>Mg(2+)</name>
        <dbReference type="ChEBI" id="CHEBI:18420"/>
        <label>1</label>
    </ligand>
</feature>
<dbReference type="Gene3D" id="3.30.1240.20">
    <property type="match status" value="1"/>
</dbReference>
<accession>A0A8J3AG22</accession>
<evidence type="ECO:0000256" key="9">
    <source>
        <dbReference type="ARBA" id="ARBA00023235"/>
    </source>
</evidence>
<dbReference type="Gene3D" id="3.40.50.1000">
    <property type="entry name" value="HAD superfamily/HAD-like"/>
    <property type="match status" value="1"/>
</dbReference>
<dbReference type="UniPathway" id="UPA00126">
    <property type="reaction ID" value="UER00424"/>
</dbReference>
<comment type="similarity">
    <text evidence="3">Belongs to the eukaryotic PMM family.</text>
</comment>
<reference evidence="13" key="1">
    <citation type="journal article" date="2014" name="Int. J. Syst. Evol. Microbiol.">
        <title>Complete genome sequence of Corynebacterium casei LMG S-19264T (=DSM 44701T), isolated from a smear-ripened cheese.</title>
        <authorList>
            <consortium name="US DOE Joint Genome Institute (JGI-PGF)"/>
            <person name="Walter F."/>
            <person name="Albersmeier A."/>
            <person name="Kalinowski J."/>
            <person name="Ruckert C."/>
        </authorList>
    </citation>
    <scope>NUCLEOTIDE SEQUENCE</scope>
    <source>
        <strain evidence="13">CCM 8606</strain>
    </source>
</reference>
<comment type="caution">
    <text evidence="13">The sequence shown here is derived from an EMBL/GenBank/DDBJ whole genome shotgun (WGS) entry which is preliminary data.</text>
</comment>
<keyword evidence="14" id="KW-1185">Reference proteome</keyword>
<evidence type="ECO:0000256" key="6">
    <source>
        <dbReference type="ARBA" id="ARBA00022490"/>
    </source>
</evidence>
<feature type="binding site" evidence="11">
    <location>
        <position position="200"/>
    </location>
    <ligand>
        <name>alpha-D-mannose 1-phosphate</name>
        <dbReference type="ChEBI" id="CHEBI:58409"/>
    </ligand>
</feature>
<evidence type="ECO:0000256" key="11">
    <source>
        <dbReference type="PIRSR" id="PIRSR605002-2"/>
    </source>
</evidence>
<evidence type="ECO:0000256" key="10">
    <source>
        <dbReference type="PIRSR" id="PIRSR605002-1"/>
    </source>
</evidence>
<organism evidence="13 14">
    <name type="scientific">Galliscardovia ingluviei</name>
    <dbReference type="NCBI Taxonomy" id="1769422"/>
    <lineage>
        <taxon>Bacteria</taxon>
        <taxon>Bacillati</taxon>
        <taxon>Actinomycetota</taxon>
        <taxon>Actinomycetes</taxon>
        <taxon>Bifidobacteriales</taxon>
        <taxon>Bifidobacteriaceae</taxon>
        <taxon>Galliscardovia</taxon>
    </lineage>
</organism>
<keyword evidence="8 12" id="KW-0460">Magnesium</keyword>
<feature type="binding site" evidence="12">
    <location>
        <position position="28"/>
    </location>
    <ligand>
        <name>Mg(2+)</name>
        <dbReference type="ChEBI" id="CHEBI:18420"/>
        <label>1</label>
    </ligand>
</feature>
<gene>
    <name evidence="13" type="ORF">GCM10007377_07010</name>
</gene>
<protein>
    <recommendedName>
        <fullName evidence="5">phosphomannomutase</fullName>
        <ecNumber evidence="5">5.4.2.8</ecNumber>
    </recommendedName>
</protein>
<evidence type="ECO:0000256" key="12">
    <source>
        <dbReference type="PIRSR" id="PIRSR605002-3"/>
    </source>
</evidence>
<comment type="pathway">
    <text evidence="2">Nucleotide-sugar biosynthesis; GDP-alpha-D-mannose biosynthesis; alpha-D-mannose 1-phosphate from D-fructose 6-phosphate: step 2/2.</text>
</comment>
<feature type="active site" description="Nucleophile" evidence="10">
    <location>
        <position position="28"/>
    </location>
</feature>
<evidence type="ECO:0000313" key="13">
    <source>
        <dbReference type="EMBL" id="GGI13648.1"/>
    </source>
</evidence>
<feature type="active site" description="Proton donor/acceptor" evidence="10">
    <location>
        <position position="30"/>
    </location>
</feature>
<dbReference type="InterPro" id="IPR006379">
    <property type="entry name" value="HAD-SF_hydro_IIB"/>
</dbReference>
<evidence type="ECO:0000256" key="8">
    <source>
        <dbReference type="ARBA" id="ARBA00022842"/>
    </source>
</evidence>
<keyword evidence="9" id="KW-0413">Isomerase</keyword>
<evidence type="ECO:0000256" key="1">
    <source>
        <dbReference type="ARBA" id="ARBA00004496"/>
    </source>
</evidence>
<evidence type="ECO:0000256" key="7">
    <source>
        <dbReference type="ARBA" id="ARBA00022723"/>
    </source>
</evidence>
<dbReference type="SUPFAM" id="SSF56784">
    <property type="entry name" value="HAD-like"/>
    <property type="match status" value="1"/>
</dbReference>
<dbReference type="NCBIfam" id="TIGR01484">
    <property type="entry name" value="HAD-SF-IIB"/>
    <property type="match status" value="1"/>
</dbReference>
<proteinExistence type="inferred from homology"/>
<feature type="binding site" evidence="11">
    <location>
        <position position="198"/>
    </location>
    <ligand>
        <name>alpha-D-mannose 1-phosphate</name>
        <dbReference type="ChEBI" id="CHEBI:58409"/>
    </ligand>
</feature>
<evidence type="ECO:0000256" key="5">
    <source>
        <dbReference type="ARBA" id="ARBA00012730"/>
    </source>
</evidence>
<sequence length="275" mass="30632">MECNVDIHEATAAQTCVLPQHIQAIACDLDMTLALSRQPIEQSMAQVLCELSWHMPLAIVSGGAFHLFEYQLTPYVDAQANRKHIYLLPTSGARRYEFINDTWQCVQAHDLSDDDKRMAIASLTRRAHELGLWLDDSMVQGDRIEDRGGQITFSALGQLASRAHREAWDPQRVKKNALARLVAQDLPHLTVKTGGSTSVDVIAPGIDKGFAVRSLAELWHIDVRSIAFFGDRMQNDGNDWPAAKEGAYAIHVNNPDETYTVLSAWAQALAQRKLC</sequence>
<dbReference type="GO" id="GO:0004615">
    <property type="term" value="F:phosphomannomutase activity"/>
    <property type="evidence" value="ECO:0007669"/>
    <property type="project" value="UniProtKB-EC"/>
</dbReference>
<feature type="binding site" evidence="11">
    <location>
        <position position="37"/>
    </location>
    <ligand>
        <name>alpha-D-mannose 1-phosphate</name>
        <dbReference type="ChEBI" id="CHEBI:58409"/>
    </ligand>
</feature>
<reference evidence="13" key="2">
    <citation type="submission" date="2020-09" db="EMBL/GenBank/DDBJ databases">
        <authorList>
            <person name="Sun Q."/>
            <person name="Sedlacek I."/>
        </authorList>
    </citation>
    <scope>NUCLEOTIDE SEQUENCE</scope>
    <source>
        <strain evidence="13">CCM 8606</strain>
    </source>
</reference>
<feature type="binding site" evidence="12">
    <location>
        <position position="30"/>
    </location>
    <ligand>
        <name>Mg(2+)</name>
        <dbReference type="ChEBI" id="CHEBI:18420"/>
        <label>1</label>
    </ligand>
</feature>
<dbReference type="GO" id="GO:0046872">
    <property type="term" value="F:metal ion binding"/>
    <property type="evidence" value="ECO:0007669"/>
    <property type="project" value="UniProtKB-KW"/>
</dbReference>
<dbReference type="InterPro" id="IPR023214">
    <property type="entry name" value="HAD_sf"/>
</dbReference>
<comment type="cofactor">
    <cofactor evidence="12">
        <name>Mg(2+)</name>
        <dbReference type="ChEBI" id="CHEBI:18420"/>
    </cofactor>
</comment>
<name>A0A8J3AG22_9BIFI</name>
<feature type="binding site" evidence="11">
    <location>
        <position position="147"/>
    </location>
    <ligand>
        <name>alpha-D-mannose 1-phosphate</name>
        <dbReference type="ChEBI" id="CHEBI:58409"/>
    </ligand>
</feature>
<dbReference type="InterPro" id="IPR036412">
    <property type="entry name" value="HAD-like_sf"/>
</dbReference>
<dbReference type="GO" id="GO:0005737">
    <property type="term" value="C:cytoplasm"/>
    <property type="evidence" value="ECO:0007669"/>
    <property type="project" value="UniProtKB-SubCell"/>
</dbReference>
<comment type="subcellular location">
    <subcellularLocation>
        <location evidence="1">Cytoplasm</location>
    </subcellularLocation>
</comment>
<dbReference type="Proteomes" id="UP000619536">
    <property type="component" value="Unassembled WGS sequence"/>
</dbReference>
<dbReference type="GO" id="GO:0009298">
    <property type="term" value="P:GDP-mannose biosynthetic process"/>
    <property type="evidence" value="ECO:0007669"/>
    <property type="project" value="UniProtKB-UniPathway"/>
</dbReference>
<keyword evidence="6" id="KW-0963">Cytoplasm</keyword>
<dbReference type="InterPro" id="IPR005002">
    <property type="entry name" value="PMM"/>
</dbReference>
<keyword evidence="7 12" id="KW-0479">Metal-binding</keyword>
<dbReference type="Pfam" id="PF03332">
    <property type="entry name" value="PMM"/>
    <property type="match status" value="1"/>
</dbReference>
<evidence type="ECO:0000256" key="4">
    <source>
        <dbReference type="ARBA" id="ARBA00011738"/>
    </source>
</evidence>
<dbReference type="RefSeq" id="WP_188354828.1">
    <property type="nucleotide sequence ID" value="NZ_BMDH01000001.1"/>
</dbReference>